<reference evidence="2" key="1">
    <citation type="submission" date="2019-07" db="EMBL/GenBank/DDBJ databases">
        <authorList>
            <person name="Palmer J.M."/>
        </authorList>
    </citation>
    <scope>NUCLEOTIDE SEQUENCE</scope>
    <source>
        <strain evidence="2">PC9</strain>
    </source>
</reference>
<evidence type="ECO:0000313" key="3">
    <source>
        <dbReference type="Proteomes" id="UP000623687"/>
    </source>
</evidence>
<dbReference type="OrthoDB" id="2686745at2759"/>
<dbReference type="AlphaFoldDB" id="A0A8H6ZN87"/>
<feature type="compositionally biased region" description="Basic and acidic residues" evidence="1">
    <location>
        <begin position="76"/>
        <end position="85"/>
    </location>
</feature>
<proteinExistence type="predicted"/>
<feature type="compositionally biased region" description="Polar residues" evidence="1">
    <location>
        <begin position="47"/>
        <end position="59"/>
    </location>
</feature>
<evidence type="ECO:0000256" key="1">
    <source>
        <dbReference type="SAM" id="MobiDB-lite"/>
    </source>
</evidence>
<organism evidence="2 3">
    <name type="scientific">Pleurotus ostreatus</name>
    <name type="common">Oyster mushroom</name>
    <name type="synonym">White-rot fungus</name>
    <dbReference type="NCBI Taxonomy" id="5322"/>
    <lineage>
        <taxon>Eukaryota</taxon>
        <taxon>Fungi</taxon>
        <taxon>Dikarya</taxon>
        <taxon>Basidiomycota</taxon>
        <taxon>Agaricomycotina</taxon>
        <taxon>Agaricomycetes</taxon>
        <taxon>Agaricomycetidae</taxon>
        <taxon>Agaricales</taxon>
        <taxon>Pleurotineae</taxon>
        <taxon>Pleurotaceae</taxon>
        <taxon>Pleurotus</taxon>
    </lineage>
</organism>
<keyword evidence="3" id="KW-1185">Reference proteome</keyword>
<dbReference type="EMBL" id="JACETU010000007">
    <property type="protein sequence ID" value="KAF7424838.1"/>
    <property type="molecule type" value="Genomic_DNA"/>
</dbReference>
<dbReference type="GeneID" id="59379967"/>
<dbReference type="RefSeq" id="XP_036629032.1">
    <property type="nucleotide sequence ID" value="XM_036779643.1"/>
</dbReference>
<sequence>MSFTLARSPVPVISAQMEFTRDILEAWKEENNGGQRKNQRPRRDASGSGSNIETSSNDGTNDRGAQGKIPKPIGEPGRRPETGGFPLKERLLKVEMWEEETYDDILNAVRKASQVALNLSVSFKFQDKTKVDMICAKMARKWNFLDEYDGHWPVKSMLKAYLKYTSERARKDNKDAAEELERDVE</sequence>
<evidence type="ECO:0000313" key="2">
    <source>
        <dbReference type="EMBL" id="KAF7424838.1"/>
    </source>
</evidence>
<dbReference type="Proteomes" id="UP000623687">
    <property type="component" value="Unassembled WGS sequence"/>
</dbReference>
<comment type="caution">
    <text evidence="2">The sequence shown here is derived from an EMBL/GenBank/DDBJ whole genome shotgun (WGS) entry which is preliminary data.</text>
</comment>
<accession>A0A8H6ZN87</accession>
<name>A0A8H6ZN87_PLEOS</name>
<dbReference type="VEuPathDB" id="FungiDB:PC9H_010149"/>
<gene>
    <name evidence="2" type="ORF">PC9H_010149</name>
</gene>
<protein>
    <submittedName>
        <fullName evidence="2">Uncharacterized protein</fullName>
    </submittedName>
</protein>
<feature type="region of interest" description="Disordered" evidence="1">
    <location>
        <begin position="28"/>
        <end position="85"/>
    </location>
</feature>